<accession>B3PMU6</accession>
<gene>
    <name evidence="1" type="ordered locus">MARTH_orf531</name>
</gene>
<sequence length="75" mass="8595">MKIKTRIYLLEIISYFCEFFTYKSNYLSWIASMPGSLLPCTNSIEAPPPVEMKLNLSWYPSLLMAVTESPPPTTE</sequence>
<dbReference type="Proteomes" id="UP000008812">
    <property type="component" value="Chromosome"/>
</dbReference>
<protein>
    <submittedName>
        <fullName evidence="1">Uncharacterized protein</fullName>
    </submittedName>
</protein>
<keyword evidence="2" id="KW-1185">Reference proteome</keyword>
<name>B3PMU6_META1</name>
<dbReference type="HOGENOM" id="CLU_2667118_0_0_14"/>
<dbReference type="AlphaFoldDB" id="B3PMU6"/>
<organism evidence="1 2">
    <name type="scientific">Metamycoplasma arthritidis (strain 158L3-1)</name>
    <name type="common">Mycoplasma arthritidis</name>
    <dbReference type="NCBI Taxonomy" id="243272"/>
    <lineage>
        <taxon>Bacteria</taxon>
        <taxon>Bacillati</taxon>
        <taxon>Mycoplasmatota</taxon>
        <taxon>Mycoplasmoidales</taxon>
        <taxon>Metamycoplasmataceae</taxon>
        <taxon>Metamycoplasma</taxon>
    </lineage>
</organism>
<dbReference type="KEGG" id="mat:MARTH_orf531"/>
<proteinExistence type="predicted"/>
<evidence type="ECO:0000313" key="1">
    <source>
        <dbReference type="EMBL" id="ACF07348.1"/>
    </source>
</evidence>
<evidence type="ECO:0000313" key="2">
    <source>
        <dbReference type="Proteomes" id="UP000008812"/>
    </source>
</evidence>
<dbReference type="EMBL" id="CP001047">
    <property type="protein sequence ID" value="ACF07348.1"/>
    <property type="molecule type" value="Genomic_DNA"/>
</dbReference>
<reference evidence="1 2" key="1">
    <citation type="journal article" date="2008" name="Infect. Immun.">
        <title>Genome of Mycoplasma arthritidis.</title>
        <authorList>
            <person name="Dybvig K."/>
            <person name="Zuhua C."/>
            <person name="Lao P."/>
            <person name="Jordan D.S."/>
            <person name="French C.T."/>
            <person name="Tu A.H."/>
            <person name="Loraine A.E."/>
        </authorList>
    </citation>
    <scope>NUCLEOTIDE SEQUENCE [LARGE SCALE GENOMIC DNA]</scope>
    <source>
        <strain evidence="1 2">158L3-1</strain>
    </source>
</reference>